<keyword evidence="4" id="KW-0678">Repressor</keyword>
<evidence type="ECO:0000256" key="8">
    <source>
        <dbReference type="ARBA" id="ARBA00023163"/>
    </source>
</evidence>
<keyword evidence="10" id="KW-0408">Iron</keyword>
<evidence type="ECO:0000256" key="1">
    <source>
        <dbReference type="ARBA" id="ARBA00004496"/>
    </source>
</evidence>
<dbReference type="PANTHER" id="PTHR33202">
    <property type="entry name" value="ZINC UPTAKE REGULATION PROTEIN"/>
    <property type="match status" value="1"/>
</dbReference>
<evidence type="ECO:0000256" key="3">
    <source>
        <dbReference type="ARBA" id="ARBA00022490"/>
    </source>
</evidence>
<keyword evidence="7" id="KW-0238">DNA-binding</keyword>
<dbReference type="GO" id="GO:0045892">
    <property type="term" value="P:negative regulation of DNA-templated transcription"/>
    <property type="evidence" value="ECO:0007669"/>
    <property type="project" value="TreeGrafter"/>
</dbReference>
<dbReference type="InterPro" id="IPR036388">
    <property type="entry name" value="WH-like_DNA-bd_sf"/>
</dbReference>
<proteinExistence type="inferred from homology"/>
<dbReference type="Proteomes" id="UP000234349">
    <property type="component" value="Unassembled WGS sequence"/>
</dbReference>
<protein>
    <submittedName>
        <fullName evidence="11">Transcriptional repressor</fullName>
    </submittedName>
</protein>
<keyword evidence="5 9" id="KW-0862">Zinc</keyword>
<sequence>MSEMTTALAVLKANGFKITKQRREMLTYLAQYENHYIPVTQIDDHMRAIFPGMSHDTIYRNIKDFEQLGLVEQQTEGEQAHVKYQCDFEHRHHHHFICRNCGKVIELKMCPLDFFSDQLQLPNCQVEGHQFELYGLCEDCQENE</sequence>
<comment type="subcellular location">
    <subcellularLocation>
        <location evidence="1">Cytoplasm</location>
    </subcellularLocation>
</comment>
<feature type="binding site" evidence="10">
    <location>
        <position position="129"/>
    </location>
    <ligand>
        <name>Fe cation</name>
        <dbReference type="ChEBI" id="CHEBI:24875"/>
    </ligand>
</feature>
<reference evidence="11 12" key="1">
    <citation type="submission" date="2016-09" db="EMBL/GenBank/DDBJ databases">
        <authorList>
            <person name="Inglin R.C."/>
        </authorList>
    </citation>
    <scope>NUCLEOTIDE SEQUENCE [LARGE SCALE GENOMIC DNA]</scope>
    <source>
        <strain evidence="11 12">RI-517</strain>
    </source>
</reference>
<dbReference type="GO" id="GO:0000976">
    <property type="term" value="F:transcription cis-regulatory region binding"/>
    <property type="evidence" value="ECO:0007669"/>
    <property type="project" value="TreeGrafter"/>
</dbReference>
<gene>
    <name evidence="11" type="ORF">CUR37_01415</name>
</gene>
<dbReference type="Gene3D" id="1.10.10.10">
    <property type="entry name" value="Winged helix-like DNA-binding domain superfamily/Winged helix DNA-binding domain"/>
    <property type="match status" value="1"/>
</dbReference>
<keyword evidence="9" id="KW-0479">Metal-binding</keyword>
<feature type="binding site" evidence="9">
    <location>
        <position position="98"/>
    </location>
    <ligand>
        <name>Zn(2+)</name>
        <dbReference type="ChEBI" id="CHEBI:29105"/>
    </ligand>
</feature>
<dbReference type="PANTHER" id="PTHR33202:SF1">
    <property type="entry name" value="FERRIC UPTAKE REGULATION PROTEIN"/>
    <property type="match status" value="1"/>
</dbReference>
<keyword evidence="6" id="KW-0805">Transcription regulation</keyword>
<dbReference type="RefSeq" id="WP_076632316.1">
    <property type="nucleotide sequence ID" value="NZ_CP017273.1"/>
</dbReference>
<feature type="binding site" evidence="9">
    <location>
        <position position="101"/>
    </location>
    <ligand>
        <name>Zn(2+)</name>
        <dbReference type="ChEBI" id="CHEBI:29105"/>
    </ligand>
</feature>
<dbReference type="InterPro" id="IPR002481">
    <property type="entry name" value="FUR"/>
</dbReference>
<dbReference type="GO" id="GO:0005737">
    <property type="term" value="C:cytoplasm"/>
    <property type="evidence" value="ECO:0007669"/>
    <property type="project" value="UniProtKB-SubCell"/>
</dbReference>
<keyword evidence="3" id="KW-0963">Cytoplasm</keyword>
<dbReference type="InterPro" id="IPR036390">
    <property type="entry name" value="WH_DNA-bd_sf"/>
</dbReference>
<evidence type="ECO:0000256" key="2">
    <source>
        <dbReference type="ARBA" id="ARBA00007957"/>
    </source>
</evidence>
<organism evidence="11 12">
    <name type="scientific">Latilactobacillus sakei</name>
    <name type="common">Lactobacillus sakei</name>
    <dbReference type="NCBI Taxonomy" id="1599"/>
    <lineage>
        <taxon>Bacteria</taxon>
        <taxon>Bacillati</taxon>
        <taxon>Bacillota</taxon>
        <taxon>Bacilli</taxon>
        <taxon>Lactobacillales</taxon>
        <taxon>Lactobacillaceae</taxon>
        <taxon>Latilactobacillus</taxon>
    </lineage>
</organism>
<dbReference type="InterPro" id="IPR043135">
    <property type="entry name" value="Fur_C"/>
</dbReference>
<dbReference type="Gene3D" id="3.30.1490.190">
    <property type="match status" value="1"/>
</dbReference>
<evidence type="ECO:0000256" key="5">
    <source>
        <dbReference type="ARBA" id="ARBA00022833"/>
    </source>
</evidence>
<dbReference type="AlphaFoldDB" id="A0AAX0VCQ0"/>
<evidence type="ECO:0000313" key="11">
    <source>
        <dbReference type="EMBL" id="PKX79735.1"/>
    </source>
</evidence>
<evidence type="ECO:0000256" key="7">
    <source>
        <dbReference type="ARBA" id="ARBA00023125"/>
    </source>
</evidence>
<feature type="binding site" evidence="9">
    <location>
        <position position="140"/>
    </location>
    <ligand>
        <name>Zn(2+)</name>
        <dbReference type="ChEBI" id="CHEBI:29105"/>
    </ligand>
</feature>
<dbReference type="SUPFAM" id="SSF46785">
    <property type="entry name" value="Winged helix' DNA-binding domain"/>
    <property type="match status" value="1"/>
</dbReference>
<dbReference type="Pfam" id="PF01475">
    <property type="entry name" value="FUR"/>
    <property type="match status" value="1"/>
</dbReference>
<evidence type="ECO:0000256" key="4">
    <source>
        <dbReference type="ARBA" id="ARBA00022491"/>
    </source>
</evidence>
<name>A0AAX0VCQ0_LATSK</name>
<evidence type="ECO:0000313" key="12">
    <source>
        <dbReference type="Proteomes" id="UP000234349"/>
    </source>
</evidence>
<evidence type="ECO:0000256" key="10">
    <source>
        <dbReference type="PIRSR" id="PIRSR602481-2"/>
    </source>
</evidence>
<comment type="cofactor">
    <cofactor evidence="10">
        <name>Mn(2+)</name>
        <dbReference type="ChEBI" id="CHEBI:29035"/>
    </cofactor>
    <cofactor evidence="10">
        <name>Fe(2+)</name>
        <dbReference type="ChEBI" id="CHEBI:29033"/>
    </cofactor>
    <text evidence="10">Binds 1 Mn(2+) or Fe(2+) ion per subunit.</text>
</comment>
<keyword evidence="8" id="KW-0804">Transcription</keyword>
<dbReference type="EMBL" id="MKGH01000005">
    <property type="protein sequence ID" value="PKX79735.1"/>
    <property type="molecule type" value="Genomic_DNA"/>
</dbReference>
<feature type="binding site" evidence="9">
    <location>
        <position position="137"/>
    </location>
    <ligand>
        <name>Zn(2+)</name>
        <dbReference type="ChEBI" id="CHEBI:29105"/>
    </ligand>
</feature>
<comment type="similarity">
    <text evidence="2">Belongs to the Fur family.</text>
</comment>
<dbReference type="GO" id="GO:0008270">
    <property type="term" value="F:zinc ion binding"/>
    <property type="evidence" value="ECO:0007669"/>
    <property type="project" value="TreeGrafter"/>
</dbReference>
<feature type="binding site" evidence="10">
    <location>
        <position position="92"/>
    </location>
    <ligand>
        <name>Fe cation</name>
        <dbReference type="ChEBI" id="CHEBI:24875"/>
    </ligand>
</feature>
<comment type="cofactor">
    <cofactor evidence="9">
        <name>Zn(2+)</name>
        <dbReference type="ChEBI" id="CHEBI:29105"/>
    </cofactor>
    <text evidence="9">Binds 1 zinc ion per subunit.</text>
</comment>
<comment type="caution">
    <text evidence="11">The sequence shown here is derived from an EMBL/GenBank/DDBJ whole genome shotgun (WGS) entry which is preliminary data.</text>
</comment>
<accession>A0AAX0VCQ0</accession>
<evidence type="ECO:0000256" key="9">
    <source>
        <dbReference type="PIRSR" id="PIRSR602481-1"/>
    </source>
</evidence>
<dbReference type="GO" id="GO:1900376">
    <property type="term" value="P:regulation of secondary metabolite biosynthetic process"/>
    <property type="evidence" value="ECO:0007669"/>
    <property type="project" value="TreeGrafter"/>
</dbReference>
<dbReference type="GO" id="GO:0003700">
    <property type="term" value="F:DNA-binding transcription factor activity"/>
    <property type="evidence" value="ECO:0007669"/>
    <property type="project" value="InterPro"/>
</dbReference>
<evidence type="ECO:0000256" key="6">
    <source>
        <dbReference type="ARBA" id="ARBA00023015"/>
    </source>
</evidence>
<dbReference type="CDD" id="cd07153">
    <property type="entry name" value="Fur_like"/>
    <property type="match status" value="1"/>
</dbReference>